<organism evidence="3 4">
    <name type="scientific">Oryzias sinensis</name>
    <name type="common">Chinese medaka</name>
    <dbReference type="NCBI Taxonomy" id="183150"/>
    <lineage>
        <taxon>Eukaryota</taxon>
        <taxon>Metazoa</taxon>
        <taxon>Chordata</taxon>
        <taxon>Craniata</taxon>
        <taxon>Vertebrata</taxon>
        <taxon>Euteleostomi</taxon>
        <taxon>Actinopterygii</taxon>
        <taxon>Neopterygii</taxon>
        <taxon>Teleostei</taxon>
        <taxon>Neoteleostei</taxon>
        <taxon>Acanthomorphata</taxon>
        <taxon>Ovalentaria</taxon>
        <taxon>Atherinomorphae</taxon>
        <taxon>Beloniformes</taxon>
        <taxon>Adrianichthyidae</taxon>
        <taxon>Oryziinae</taxon>
        <taxon>Oryzias</taxon>
    </lineage>
</organism>
<dbReference type="PANTHER" id="PTHR48051">
    <property type="match status" value="1"/>
</dbReference>
<dbReference type="PANTHER" id="PTHR48051:SF16">
    <property type="entry name" value="LEUCINE-RICH REPEAT-CONTAINING PROTEIN 2"/>
    <property type="match status" value="1"/>
</dbReference>
<keyword evidence="2" id="KW-0677">Repeat</keyword>
<dbReference type="Ensembl" id="ENSOSIT00000004102.1">
    <property type="protein sequence ID" value="ENSOSIP00000003831.1"/>
    <property type="gene ID" value="ENSOSIG00000002568.1"/>
</dbReference>
<keyword evidence="1" id="KW-0433">Leucine-rich repeat</keyword>
<dbReference type="AlphaFoldDB" id="A0A8C7WV49"/>
<dbReference type="SUPFAM" id="SSF52058">
    <property type="entry name" value="L domain-like"/>
    <property type="match status" value="1"/>
</dbReference>
<dbReference type="GO" id="GO:0005737">
    <property type="term" value="C:cytoplasm"/>
    <property type="evidence" value="ECO:0007669"/>
    <property type="project" value="TreeGrafter"/>
</dbReference>
<reference evidence="3" key="2">
    <citation type="submission" date="2025-09" db="UniProtKB">
        <authorList>
            <consortium name="Ensembl"/>
        </authorList>
    </citation>
    <scope>IDENTIFICATION</scope>
</reference>
<evidence type="ECO:0000256" key="2">
    <source>
        <dbReference type="ARBA" id="ARBA00022737"/>
    </source>
</evidence>
<dbReference type="Pfam" id="PF12799">
    <property type="entry name" value="LRR_4"/>
    <property type="match status" value="1"/>
</dbReference>
<dbReference type="Gene3D" id="3.80.10.10">
    <property type="entry name" value="Ribonuclease Inhibitor"/>
    <property type="match status" value="2"/>
</dbReference>
<proteinExistence type="predicted"/>
<evidence type="ECO:0000256" key="1">
    <source>
        <dbReference type="ARBA" id="ARBA00022614"/>
    </source>
</evidence>
<accession>A0A8C7WV49</accession>
<protein>
    <submittedName>
        <fullName evidence="3">Uncharacterized protein</fullName>
    </submittedName>
</protein>
<dbReference type="SMART" id="SM00369">
    <property type="entry name" value="LRR_TYP"/>
    <property type="match status" value="4"/>
</dbReference>
<dbReference type="GeneTree" id="ENSGT00940000154960"/>
<dbReference type="InterPro" id="IPR032675">
    <property type="entry name" value="LRR_dom_sf"/>
</dbReference>
<dbReference type="InterPro" id="IPR050216">
    <property type="entry name" value="LRR_domain-containing"/>
</dbReference>
<dbReference type="InterPro" id="IPR025875">
    <property type="entry name" value="Leu-rich_rpt_4"/>
</dbReference>
<reference evidence="3" key="1">
    <citation type="submission" date="2025-08" db="UniProtKB">
        <authorList>
            <consortium name="Ensembl"/>
        </authorList>
    </citation>
    <scope>IDENTIFICATION</scope>
</reference>
<evidence type="ECO:0000313" key="4">
    <source>
        <dbReference type="Proteomes" id="UP000694383"/>
    </source>
</evidence>
<evidence type="ECO:0000313" key="3">
    <source>
        <dbReference type="Ensembl" id="ENSOSIP00000003831.1"/>
    </source>
</evidence>
<dbReference type="InterPro" id="IPR003591">
    <property type="entry name" value="Leu-rich_rpt_typical-subtyp"/>
</dbReference>
<dbReference type="Proteomes" id="UP000694383">
    <property type="component" value="Unplaced"/>
</dbReference>
<keyword evidence="4" id="KW-1185">Reference proteome</keyword>
<sequence>MVGATGDLLKHGIIVTGHMQQWGGCGSIYTPALVVPLSRAVGVRKVVRLDSRLCRIDQQWQYRIYCKSLKTKDLQRHLDPPTPCTGPPQEDLTVQTDSDRLIFRLEGDRWMDFPRELQWMTYLQEWCVRGTRIQQLPDFLSLFTQLTVLDIPKNAIRELPPDVGETEAGVPCSSPLLRPPWLQTLPAPPALSGRLGELRRLNASYNRLRSVPPELGSCEKLQKLELTGNRSLSELPFEVRQGGACTWGAGCVPGGRVMFSDGLPPLQLSSLKQLLHLDLAENSFVSIPVCALRMTNLQLLDLSANGLTDLPQDMDR</sequence>
<name>A0A8C7WV49_9TELE</name>